<name>A0ABT8AIY6_9HYPH</name>
<feature type="domain" description="Anti-sigma factor NepR" evidence="2">
    <location>
        <begin position="76"/>
        <end position="107"/>
    </location>
</feature>
<organism evidence="3 4">
    <name type="scientific">Methylobacterium longum</name>
    <dbReference type="NCBI Taxonomy" id="767694"/>
    <lineage>
        <taxon>Bacteria</taxon>
        <taxon>Pseudomonadati</taxon>
        <taxon>Pseudomonadota</taxon>
        <taxon>Alphaproteobacteria</taxon>
        <taxon>Hyphomicrobiales</taxon>
        <taxon>Methylobacteriaceae</taxon>
        <taxon>Methylobacterium</taxon>
    </lineage>
</organism>
<gene>
    <name evidence="3" type="ORF">QWZ18_02475</name>
</gene>
<reference evidence="4" key="1">
    <citation type="journal article" date="2019" name="Int. J. Syst. Evol. Microbiol.">
        <title>The Global Catalogue of Microorganisms (GCM) 10K type strain sequencing project: providing services to taxonomists for standard genome sequencing and annotation.</title>
        <authorList>
            <consortium name="The Broad Institute Genomics Platform"/>
            <consortium name="The Broad Institute Genome Sequencing Center for Infectious Disease"/>
            <person name="Wu L."/>
            <person name="Ma J."/>
        </authorList>
    </citation>
    <scope>NUCLEOTIDE SEQUENCE [LARGE SCALE GENOMIC DNA]</scope>
    <source>
        <strain evidence="4">CECT 7806</strain>
    </source>
</reference>
<dbReference type="RefSeq" id="WP_238286657.1">
    <property type="nucleotide sequence ID" value="NZ_BPQS01000007.1"/>
</dbReference>
<evidence type="ECO:0000259" key="2">
    <source>
        <dbReference type="Pfam" id="PF18557"/>
    </source>
</evidence>
<proteinExistence type="predicted"/>
<evidence type="ECO:0000256" key="1">
    <source>
        <dbReference type="SAM" id="MobiDB-lite"/>
    </source>
</evidence>
<dbReference type="InterPro" id="IPR041649">
    <property type="entry name" value="NepR"/>
</dbReference>
<protein>
    <submittedName>
        <fullName evidence="3">NepR family anti-sigma factor</fullName>
    </submittedName>
</protein>
<evidence type="ECO:0000313" key="3">
    <source>
        <dbReference type="EMBL" id="MDN3569488.1"/>
    </source>
</evidence>
<feature type="compositionally biased region" description="Polar residues" evidence="1">
    <location>
        <begin position="58"/>
        <end position="68"/>
    </location>
</feature>
<dbReference type="Proteomes" id="UP001244297">
    <property type="component" value="Unassembled WGS sequence"/>
</dbReference>
<accession>A0ABT8AIY6</accession>
<sequence length="112" mass="12176">MAYVEPQHNAAKPTSALRGVSMVDQGKDAALRARDPRSGTASDHRSEIRNSNVDETRPSSARNATRSSLTDHTRNRLAAQLRTMYDSITQQPVPDRFADLIAKLDSGDGGKA</sequence>
<feature type="compositionally biased region" description="Basic and acidic residues" evidence="1">
    <location>
        <begin position="25"/>
        <end position="57"/>
    </location>
</feature>
<dbReference type="EMBL" id="JAUFPT010000006">
    <property type="protein sequence ID" value="MDN3569488.1"/>
    <property type="molecule type" value="Genomic_DNA"/>
</dbReference>
<feature type="region of interest" description="Disordered" evidence="1">
    <location>
        <begin position="1"/>
        <end position="74"/>
    </location>
</feature>
<evidence type="ECO:0000313" key="4">
    <source>
        <dbReference type="Proteomes" id="UP001244297"/>
    </source>
</evidence>
<keyword evidence="4" id="KW-1185">Reference proteome</keyword>
<comment type="caution">
    <text evidence="3">The sequence shown here is derived from an EMBL/GenBank/DDBJ whole genome shotgun (WGS) entry which is preliminary data.</text>
</comment>
<dbReference type="Pfam" id="PF18557">
    <property type="entry name" value="NepR"/>
    <property type="match status" value="1"/>
</dbReference>